<dbReference type="PANTHER" id="PTHR32089:SF112">
    <property type="entry name" value="LYSOZYME-LIKE PROTEIN-RELATED"/>
    <property type="match status" value="1"/>
</dbReference>
<organism evidence="6 7">
    <name type="scientific">Candidatus Reidiella endopervernicosa</name>
    <dbReference type="NCBI Taxonomy" id="2738883"/>
    <lineage>
        <taxon>Bacteria</taxon>
        <taxon>Pseudomonadati</taxon>
        <taxon>Pseudomonadota</taxon>
        <taxon>Gammaproteobacteria</taxon>
        <taxon>Candidatus Reidiella</taxon>
    </lineage>
</organism>
<dbReference type="GO" id="GO:0016020">
    <property type="term" value="C:membrane"/>
    <property type="evidence" value="ECO:0007669"/>
    <property type="project" value="UniProtKB-SubCell"/>
</dbReference>
<keyword evidence="2 4" id="KW-0807">Transducer</keyword>
<dbReference type="InterPro" id="IPR004090">
    <property type="entry name" value="Chemotax_Me-accpt_rcpt"/>
</dbReference>
<feature type="domain" description="Methyl-accepting transducer" evidence="5">
    <location>
        <begin position="1"/>
        <end position="167"/>
    </location>
</feature>
<reference evidence="6 7" key="1">
    <citation type="submission" date="2020-05" db="EMBL/GenBank/DDBJ databases">
        <title>Horizontal transmission and recombination maintain forever young bacterial symbiont genomes.</title>
        <authorList>
            <person name="Russell S.L."/>
            <person name="Pepper-Tunick E."/>
            <person name="Svedberg J."/>
            <person name="Byrne A."/>
            <person name="Ruelas Castillo J."/>
            <person name="Vollmers C."/>
            <person name="Beinart R.A."/>
            <person name="Corbett-Detig R."/>
        </authorList>
    </citation>
    <scope>NUCLEOTIDE SEQUENCE [LARGE SCALE GENOMIC DNA]</scope>
    <source>
        <strain evidence="6">Santa_Monica_outfall</strain>
    </source>
</reference>
<evidence type="ECO:0000313" key="7">
    <source>
        <dbReference type="Proteomes" id="UP000509658"/>
    </source>
</evidence>
<dbReference type="KEGG" id="rev:HUE57_18690"/>
<dbReference type="GO" id="GO:0006935">
    <property type="term" value="P:chemotaxis"/>
    <property type="evidence" value="ECO:0007669"/>
    <property type="project" value="InterPro"/>
</dbReference>
<dbReference type="AlphaFoldDB" id="A0A6N0I0H3"/>
<proteinExistence type="inferred from homology"/>
<dbReference type="EMBL" id="CP054491">
    <property type="protein sequence ID" value="QKQ28087.1"/>
    <property type="molecule type" value="Genomic_DNA"/>
</dbReference>
<protein>
    <recommendedName>
        <fullName evidence="5">Methyl-accepting transducer domain-containing protein</fullName>
    </recommendedName>
</protein>
<dbReference type="SMART" id="SM00283">
    <property type="entry name" value="MA"/>
    <property type="match status" value="1"/>
</dbReference>
<keyword evidence="7" id="KW-1185">Reference proteome</keyword>
<evidence type="ECO:0000256" key="4">
    <source>
        <dbReference type="PROSITE-ProRule" id="PRU00284"/>
    </source>
</evidence>
<name>A0A6N0I0H3_9GAMM</name>
<dbReference type="PANTHER" id="PTHR32089">
    <property type="entry name" value="METHYL-ACCEPTING CHEMOTAXIS PROTEIN MCPB"/>
    <property type="match status" value="1"/>
</dbReference>
<evidence type="ECO:0000256" key="3">
    <source>
        <dbReference type="ARBA" id="ARBA00029447"/>
    </source>
</evidence>
<gene>
    <name evidence="6" type="ORF">HUE57_18690</name>
</gene>
<dbReference type="GO" id="GO:0007165">
    <property type="term" value="P:signal transduction"/>
    <property type="evidence" value="ECO:0007669"/>
    <property type="project" value="UniProtKB-KW"/>
</dbReference>
<dbReference type="InterPro" id="IPR004089">
    <property type="entry name" value="MCPsignal_dom"/>
</dbReference>
<dbReference type="Gene3D" id="1.10.287.950">
    <property type="entry name" value="Methyl-accepting chemotaxis protein"/>
    <property type="match status" value="1"/>
</dbReference>
<dbReference type="SUPFAM" id="SSF58104">
    <property type="entry name" value="Methyl-accepting chemotaxis protein (MCP) signaling domain"/>
    <property type="match status" value="1"/>
</dbReference>
<comment type="similarity">
    <text evidence="3">Belongs to the methyl-accepting chemotaxis (MCP) protein family.</text>
</comment>
<dbReference type="FunFam" id="1.10.287.950:FF:000001">
    <property type="entry name" value="Methyl-accepting chemotaxis sensory transducer"/>
    <property type="match status" value="1"/>
</dbReference>
<dbReference type="Proteomes" id="UP000509658">
    <property type="component" value="Chromosome"/>
</dbReference>
<comment type="subcellular location">
    <subcellularLocation>
        <location evidence="1">Membrane</location>
    </subcellularLocation>
</comment>
<dbReference type="Pfam" id="PF00015">
    <property type="entry name" value="MCPsignal"/>
    <property type="match status" value="1"/>
</dbReference>
<dbReference type="PROSITE" id="PS50111">
    <property type="entry name" value="CHEMOTAXIS_TRANSDUC_2"/>
    <property type="match status" value="1"/>
</dbReference>
<evidence type="ECO:0000259" key="5">
    <source>
        <dbReference type="PROSITE" id="PS50111"/>
    </source>
</evidence>
<evidence type="ECO:0000256" key="1">
    <source>
        <dbReference type="ARBA" id="ARBA00004370"/>
    </source>
</evidence>
<dbReference type="GO" id="GO:0004888">
    <property type="term" value="F:transmembrane signaling receptor activity"/>
    <property type="evidence" value="ECO:0007669"/>
    <property type="project" value="InterPro"/>
</dbReference>
<evidence type="ECO:0000313" key="6">
    <source>
        <dbReference type="EMBL" id="QKQ28087.1"/>
    </source>
</evidence>
<accession>A0A6N0I0H3</accession>
<evidence type="ECO:0000256" key="2">
    <source>
        <dbReference type="ARBA" id="ARBA00023224"/>
    </source>
</evidence>
<sequence>MVEHTIDVINTLASEVEHAASVIHTLEQESADIGTVLDVIRGIAEQTNLLALNAAIEAARAGEQGRGFAVVADEVRSLASRTQTSTQEIDEMISRLQSGAADAVKAMESSSNQAQAGVEQAAEAGSSLDAITNAVAQINDMNTQIASAGEEQSAVAEEINRNIVTISSVADETAGGAVQTSNASAEVARLSEQLQALVQQFRI</sequence>
<dbReference type="PRINTS" id="PR00260">
    <property type="entry name" value="CHEMTRNSDUCR"/>
</dbReference>